<sequence length="231" mass="26786">MSKNELAKPKKTGWDIAYTMAKATLSAIPILWWPATELFSAIISPPIEKRKEAWIESIVDELKKLVESVEWFKIENLVENQIFVSTMLQASQIAIKNHQKEKLDALRNMVINTAQSSSLDEDSISIYLNLVDILTPWHIKILTYYSNPTSYWHKNWIAPTNAPSSISGAIGLAFPELRWKRDFLDKLINDLVAQNLIKDVQINTMMTSWWVMGSRITEWWNKFLKFITEKE</sequence>
<name>K2FBH4_9BACT</name>
<accession>K2FBH4</accession>
<proteinExistence type="predicted"/>
<reference evidence="1" key="1">
    <citation type="journal article" date="2012" name="Science">
        <title>Fermentation, hydrogen, and sulfur metabolism in multiple uncultivated bacterial phyla.</title>
        <authorList>
            <person name="Wrighton K.C."/>
            <person name="Thomas B.C."/>
            <person name="Sharon I."/>
            <person name="Miller C.S."/>
            <person name="Castelle C.J."/>
            <person name="VerBerkmoes N.C."/>
            <person name="Wilkins M.J."/>
            <person name="Hettich R.L."/>
            <person name="Lipton M.S."/>
            <person name="Williams K.H."/>
            <person name="Long P.E."/>
            <person name="Banfield J.F."/>
        </authorList>
    </citation>
    <scope>NUCLEOTIDE SEQUENCE [LARGE SCALE GENOMIC DNA]</scope>
</reference>
<dbReference type="EMBL" id="AMFJ01000328">
    <property type="protein sequence ID" value="EKE28481.1"/>
    <property type="molecule type" value="Genomic_DNA"/>
</dbReference>
<gene>
    <name evidence="1" type="ORF">ACD_3C00054G0021</name>
</gene>
<protein>
    <submittedName>
        <fullName evidence="1">Uncharacterized protein</fullName>
    </submittedName>
</protein>
<dbReference type="AlphaFoldDB" id="K2FBH4"/>
<evidence type="ECO:0000313" key="1">
    <source>
        <dbReference type="EMBL" id="EKE28481.1"/>
    </source>
</evidence>
<comment type="caution">
    <text evidence="1">The sequence shown here is derived from an EMBL/GenBank/DDBJ whole genome shotgun (WGS) entry which is preliminary data.</text>
</comment>
<organism evidence="1">
    <name type="scientific">uncultured bacterium</name>
    <name type="common">gcode 4</name>
    <dbReference type="NCBI Taxonomy" id="1234023"/>
    <lineage>
        <taxon>Bacteria</taxon>
        <taxon>environmental samples</taxon>
    </lineage>
</organism>